<evidence type="ECO:0000313" key="2">
    <source>
        <dbReference type="Proteomes" id="UP000701801"/>
    </source>
</evidence>
<proteinExistence type="predicted"/>
<dbReference type="Proteomes" id="UP000701801">
    <property type="component" value="Unassembled WGS sequence"/>
</dbReference>
<name>A0A9N9LYT7_9HELO</name>
<comment type="caution">
    <text evidence="1">The sequence shown here is derived from an EMBL/GenBank/DDBJ whole genome shotgun (WGS) entry which is preliminary data.</text>
</comment>
<evidence type="ECO:0000313" key="1">
    <source>
        <dbReference type="EMBL" id="CAG8981580.1"/>
    </source>
</evidence>
<accession>A0A9N9LYT7</accession>
<dbReference type="AlphaFoldDB" id="A0A9N9LYT7"/>
<sequence length="109" mass="12248">MKELQISTYQKVYPTLNVIYKVKPPPDTDEDFAQCRFPLNSGTRGNTEAYFQLHQSCEGTGPPGQGRDFTISCFGQDILSIPSFSGAIVGHFHSIKKSQENRHEPEVEK</sequence>
<gene>
    <name evidence="1" type="ORF">HYALB_00010001</name>
</gene>
<reference evidence="1" key="1">
    <citation type="submission" date="2021-07" db="EMBL/GenBank/DDBJ databases">
        <authorList>
            <person name="Durling M."/>
        </authorList>
    </citation>
    <scope>NUCLEOTIDE SEQUENCE</scope>
</reference>
<protein>
    <submittedName>
        <fullName evidence="1">Uncharacterized protein</fullName>
    </submittedName>
</protein>
<dbReference type="EMBL" id="CAJVRM010000495">
    <property type="protein sequence ID" value="CAG8981580.1"/>
    <property type="molecule type" value="Genomic_DNA"/>
</dbReference>
<organism evidence="1 2">
    <name type="scientific">Hymenoscyphus albidus</name>
    <dbReference type="NCBI Taxonomy" id="595503"/>
    <lineage>
        <taxon>Eukaryota</taxon>
        <taxon>Fungi</taxon>
        <taxon>Dikarya</taxon>
        <taxon>Ascomycota</taxon>
        <taxon>Pezizomycotina</taxon>
        <taxon>Leotiomycetes</taxon>
        <taxon>Helotiales</taxon>
        <taxon>Helotiaceae</taxon>
        <taxon>Hymenoscyphus</taxon>
    </lineage>
</organism>
<keyword evidence="2" id="KW-1185">Reference proteome</keyword>